<name>A0AAW0QSV2_9PEZI</name>
<organism evidence="2 3">
    <name type="scientific">Apiospora kogelbergensis</name>
    <dbReference type="NCBI Taxonomy" id="1337665"/>
    <lineage>
        <taxon>Eukaryota</taxon>
        <taxon>Fungi</taxon>
        <taxon>Dikarya</taxon>
        <taxon>Ascomycota</taxon>
        <taxon>Pezizomycotina</taxon>
        <taxon>Sordariomycetes</taxon>
        <taxon>Xylariomycetidae</taxon>
        <taxon>Amphisphaeriales</taxon>
        <taxon>Apiosporaceae</taxon>
        <taxon>Apiospora</taxon>
    </lineage>
</organism>
<evidence type="ECO:0000313" key="3">
    <source>
        <dbReference type="Proteomes" id="UP001392437"/>
    </source>
</evidence>
<keyword evidence="3" id="KW-1185">Reference proteome</keyword>
<evidence type="ECO:0008006" key="4">
    <source>
        <dbReference type="Google" id="ProtNLM"/>
    </source>
</evidence>
<comment type="caution">
    <text evidence="2">The sequence shown here is derived from an EMBL/GenBank/DDBJ whole genome shotgun (WGS) entry which is preliminary data.</text>
</comment>
<evidence type="ECO:0000256" key="1">
    <source>
        <dbReference type="SAM" id="MobiDB-lite"/>
    </source>
</evidence>
<protein>
    <recommendedName>
        <fullName evidence="4">F-box domain-containing protein</fullName>
    </recommendedName>
</protein>
<dbReference type="AlphaFoldDB" id="A0AAW0QSV2"/>
<proteinExistence type="predicted"/>
<sequence>MASDSLALSRKLFWQEHYRRARRAHEGKNPTVPSSPLRTYSRVLDGLPWELIFKIVTYIEADDPTALALPYKHPYNPWFTMGPREFRGHMSSGWHHVRKLSTGSRATSTTPAPAPKTATSSCVRTPRAPSAGLLCLPPLPELGVRGGGNQTAALRPHRLAAQVVLGRIRRCG</sequence>
<reference evidence="2 3" key="1">
    <citation type="submission" date="2023-01" db="EMBL/GenBank/DDBJ databases">
        <title>Analysis of 21 Apiospora genomes using comparative genomics revels a genus with tremendous synthesis potential of carbohydrate active enzymes and secondary metabolites.</title>
        <authorList>
            <person name="Sorensen T."/>
        </authorList>
    </citation>
    <scope>NUCLEOTIDE SEQUENCE [LARGE SCALE GENOMIC DNA]</scope>
    <source>
        <strain evidence="2 3">CBS 117206</strain>
    </source>
</reference>
<feature type="compositionally biased region" description="Low complexity" evidence="1">
    <location>
        <begin position="101"/>
        <end position="121"/>
    </location>
</feature>
<feature type="region of interest" description="Disordered" evidence="1">
    <location>
        <begin position="101"/>
        <end position="124"/>
    </location>
</feature>
<dbReference type="EMBL" id="JAQQWP010000009">
    <property type="protein sequence ID" value="KAK8100888.1"/>
    <property type="molecule type" value="Genomic_DNA"/>
</dbReference>
<gene>
    <name evidence="2" type="ORF">PG999_011262</name>
</gene>
<dbReference type="Proteomes" id="UP001392437">
    <property type="component" value="Unassembled WGS sequence"/>
</dbReference>
<evidence type="ECO:0000313" key="2">
    <source>
        <dbReference type="EMBL" id="KAK8100888.1"/>
    </source>
</evidence>
<accession>A0AAW0QSV2</accession>